<keyword evidence="4 6" id="KW-1133">Transmembrane helix</keyword>
<evidence type="ECO:0000313" key="8">
    <source>
        <dbReference type="EMBL" id="SFV57187.1"/>
    </source>
</evidence>
<protein>
    <submittedName>
        <fullName evidence="8">ABC transporter, permease protein</fullName>
    </submittedName>
</protein>
<evidence type="ECO:0000256" key="2">
    <source>
        <dbReference type="ARBA" id="ARBA00022475"/>
    </source>
</evidence>
<dbReference type="InterPro" id="IPR051447">
    <property type="entry name" value="Lipoprotein-release_system"/>
</dbReference>
<evidence type="ECO:0000259" key="7">
    <source>
        <dbReference type="Pfam" id="PF02687"/>
    </source>
</evidence>
<keyword evidence="2" id="KW-1003">Cell membrane</keyword>
<dbReference type="GO" id="GO:0098797">
    <property type="term" value="C:plasma membrane protein complex"/>
    <property type="evidence" value="ECO:0007669"/>
    <property type="project" value="TreeGrafter"/>
</dbReference>
<dbReference type="Pfam" id="PF02687">
    <property type="entry name" value="FtsX"/>
    <property type="match status" value="1"/>
</dbReference>
<dbReference type="PANTHER" id="PTHR30489:SF0">
    <property type="entry name" value="LIPOPROTEIN-RELEASING SYSTEM TRANSMEMBRANE PROTEIN LOLE"/>
    <property type="match status" value="1"/>
</dbReference>
<evidence type="ECO:0000256" key="1">
    <source>
        <dbReference type="ARBA" id="ARBA00004651"/>
    </source>
</evidence>
<evidence type="ECO:0000256" key="4">
    <source>
        <dbReference type="ARBA" id="ARBA00022989"/>
    </source>
</evidence>
<organism evidence="8">
    <name type="scientific">hydrothermal vent metagenome</name>
    <dbReference type="NCBI Taxonomy" id="652676"/>
    <lineage>
        <taxon>unclassified sequences</taxon>
        <taxon>metagenomes</taxon>
        <taxon>ecological metagenomes</taxon>
    </lineage>
</organism>
<proteinExistence type="predicted"/>
<evidence type="ECO:0000256" key="3">
    <source>
        <dbReference type="ARBA" id="ARBA00022692"/>
    </source>
</evidence>
<evidence type="ECO:0000256" key="5">
    <source>
        <dbReference type="ARBA" id="ARBA00023136"/>
    </source>
</evidence>
<keyword evidence="5 6" id="KW-0472">Membrane</keyword>
<evidence type="ECO:0000256" key="6">
    <source>
        <dbReference type="SAM" id="Phobius"/>
    </source>
</evidence>
<feature type="transmembrane region" description="Helical" evidence="6">
    <location>
        <begin position="221"/>
        <end position="243"/>
    </location>
</feature>
<keyword evidence="3 6" id="KW-0812">Transmembrane</keyword>
<feature type="transmembrane region" description="Helical" evidence="6">
    <location>
        <begin position="111"/>
        <end position="134"/>
    </location>
</feature>
<gene>
    <name evidence="8" type="ORF">MNB_SM-5-1527</name>
</gene>
<comment type="subcellular location">
    <subcellularLocation>
        <location evidence="1">Cell membrane</location>
        <topology evidence="1">Multi-pass membrane protein</topology>
    </subcellularLocation>
</comment>
<feature type="transmembrane region" description="Helical" evidence="6">
    <location>
        <begin position="170"/>
        <end position="191"/>
    </location>
</feature>
<dbReference type="EMBL" id="FPHH01000045">
    <property type="protein sequence ID" value="SFV57187.1"/>
    <property type="molecule type" value="Genomic_DNA"/>
</dbReference>
<dbReference type="InterPro" id="IPR003838">
    <property type="entry name" value="ABC3_permease_C"/>
</dbReference>
<name>A0A1W1BUN0_9ZZZZ</name>
<sequence length="252" mass="28740">MVIGEDVKALFTKHFYNKYFNFIKRDGSVVKVDIAGEFPSQTQLESKDMILLDKDTLRNIFGYKSSEATDLIVKIANPLEVPSIALKIKESIPNAKVQTKKEMQRALEGQFNNTSGIFLMLFIITLFTFFIIVYDKSNGLSSEEKREIGILKAIGWRVEDVLNVKLYEGIIISFSSYLMGIVLALFYVYILNAPIIKNIFLSYNSMQSVTLPFVMDYDTLFLLFFLSVPIYIAATIIPSWRVATIDADEVMR</sequence>
<dbReference type="AlphaFoldDB" id="A0A1W1BUN0"/>
<reference evidence="8" key="1">
    <citation type="submission" date="2016-10" db="EMBL/GenBank/DDBJ databases">
        <authorList>
            <person name="de Groot N.N."/>
        </authorList>
    </citation>
    <scope>NUCLEOTIDE SEQUENCE</scope>
</reference>
<feature type="domain" description="ABC3 transporter permease C-terminal" evidence="7">
    <location>
        <begin position="119"/>
        <end position="246"/>
    </location>
</feature>
<dbReference type="GO" id="GO:0044874">
    <property type="term" value="P:lipoprotein localization to outer membrane"/>
    <property type="evidence" value="ECO:0007669"/>
    <property type="project" value="TreeGrafter"/>
</dbReference>
<accession>A0A1W1BUN0</accession>
<dbReference type="PANTHER" id="PTHR30489">
    <property type="entry name" value="LIPOPROTEIN-RELEASING SYSTEM TRANSMEMBRANE PROTEIN LOLE"/>
    <property type="match status" value="1"/>
</dbReference>